<keyword evidence="2" id="KW-1185">Reference proteome</keyword>
<name>A0A151JUL9_9HYME</name>
<accession>A0A151JUL9</accession>
<proteinExistence type="predicted"/>
<organism evidence="1 2">
    <name type="scientific">Trachymyrmex septentrionalis</name>
    <dbReference type="NCBI Taxonomy" id="34720"/>
    <lineage>
        <taxon>Eukaryota</taxon>
        <taxon>Metazoa</taxon>
        <taxon>Ecdysozoa</taxon>
        <taxon>Arthropoda</taxon>
        <taxon>Hexapoda</taxon>
        <taxon>Insecta</taxon>
        <taxon>Pterygota</taxon>
        <taxon>Neoptera</taxon>
        <taxon>Endopterygota</taxon>
        <taxon>Hymenoptera</taxon>
        <taxon>Apocrita</taxon>
        <taxon>Aculeata</taxon>
        <taxon>Formicoidea</taxon>
        <taxon>Formicidae</taxon>
        <taxon>Myrmicinae</taxon>
        <taxon>Trachymyrmex</taxon>
    </lineage>
</organism>
<evidence type="ECO:0000313" key="1">
    <source>
        <dbReference type="EMBL" id="KYN36162.1"/>
    </source>
</evidence>
<dbReference type="EMBL" id="KQ981750">
    <property type="protein sequence ID" value="KYN36162.1"/>
    <property type="molecule type" value="Genomic_DNA"/>
</dbReference>
<evidence type="ECO:0000313" key="2">
    <source>
        <dbReference type="Proteomes" id="UP000078541"/>
    </source>
</evidence>
<dbReference type="Proteomes" id="UP000078541">
    <property type="component" value="Unassembled WGS sequence"/>
</dbReference>
<sequence>MYYECSRHYNPILNLKAAGSRGGYCAACNVGFRNDRGHRCTKKCPCCYATPSCERPDIVMINVCESIKICNGCGRLINSKSRHDCDIIYCKTCRSLQSSNHLCYMRLLCHKATVENPGEGTSTMALQEENPQTNMNDVKDMDVLKEIASHSCFIILKRSKERGT</sequence>
<protein>
    <submittedName>
        <fullName evidence="1">Uncharacterized protein</fullName>
    </submittedName>
</protein>
<reference evidence="1 2" key="1">
    <citation type="submission" date="2016-03" db="EMBL/GenBank/DDBJ databases">
        <title>Trachymyrmex septentrionalis WGS genome.</title>
        <authorList>
            <person name="Nygaard S."/>
            <person name="Hu H."/>
            <person name="Boomsma J."/>
            <person name="Zhang G."/>
        </authorList>
    </citation>
    <scope>NUCLEOTIDE SEQUENCE [LARGE SCALE GENOMIC DNA]</scope>
    <source>
        <strain evidence="1">Tsep2-gDNA-1</strain>
        <tissue evidence="1">Whole body</tissue>
    </source>
</reference>
<gene>
    <name evidence="1" type="ORF">ALC56_09482</name>
</gene>
<dbReference type="AlphaFoldDB" id="A0A151JUL9"/>